<reference evidence="2 3" key="1">
    <citation type="submission" date="2013-11" db="EMBL/GenBank/DDBJ databases">
        <title>Complete genome sequence of Rhizobium gallicum bv. gallicum R602.</title>
        <authorList>
            <person name="Bustos P."/>
            <person name="Santamaria R.I."/>
            <person name="Lozano L."/>
            <person name="Acosta J.L."/>
            <person name="Ormeno-Orrillo E."/>
            <person name="Rogel M.A."/>
            <person name="Romero D."/>
            <person name="Cevallos M.A."/>
            <person name="Martinez-Romero E."/>
            <person name="Gonzalez V."/>
        </authorList>
    </citation>
    <scope>NUCLEOTIDE SEQUENCE [LARGE SCALE GENOMIC DNA]</scope>
    <source>
        <strain evidence="2 3">R602</strain>
    </source>
</reference>
<dbReference type="KEGG" id="rga:RGR602_CH03887"/>
<dbReference type="AlphaFoldDB" id="A0A0B4X8X4"/>
<dbReference type="InterPro" id="IPR050397">
    <property type="entry name" value="Env_Response_Regulators"/>
</dbReference>
<evidence type="ECO:0000313" key="2">
    <source>
        <dbReference type="EMBL" id="AJD43185.1"/>
    </source>
</evidence>
<dbReference type="GO" id="GO:0005829">
    <property type="term" value="C:cytosol"/>
    <property type="evidence" value="ECO:0007669"/>
    <property type="project" value="TreeGrafter"/>
</dbReference>
<dbReference type="InterPro" id="IPR000595">
    <property type="entry name" value="cNMP-bd_dom"/>
</dbReference>
<dbReference type="PROSITE" id="PS50042">
    <property type="entry name" value="CNMP_BINDING_3"/>
    <property type="match status" value="1"/>
</dbReference>
<proteinExistence type="predicted"/>
<name>A0A0B4X8X4_9HYPH</name>
<dbReference type="PANTHER" id="PTHR24567">
    <property type="entry name" value="CRP FAMILY TRANSCRIPTIONAL REGULATORY PROTEIN"/>
    <property type="match status" value="1"/>
</dbReference>
<keyword evidence="3" id="KW-1185">Reference proteome</keyword>
<organism evidence="2 3">
    <name type="scientific">Rhizobium gallicum bv. gallicum R602sp</name>
    <dbReference type="NCBI Taxonomy" id="1041138"/>
    <lineage>
        <taxon>Bacteria</taxon>
        <taxon>Pseudomonadati</taxon>
        <taxon>Pseudomonadota</taxon>
        <taxon>Alphaproteobacteria</taxon>
        <taxon>Hyphomicrobiales</taxon>
        <taxon>Rhizobiaceae</taxon>
        <taxon>Rhizobium/Agrobacterium group</taxon>
        <taxon>Rhizobium</taxon>
    </lineage>
</organism>
<sequence length="151" mass="16578">MALTDDINMLSQQPLFKGMSADQLRLVAFGADRRLISTGQMLFREGSPAESAYVVASGALELSTTGPDGHPKVERIAGQGTLLSELALVTLVERKFTAVAREDSSVIRITRALFYRLIEEYPDAARLIESRIRDNIAELAARASAQLHRFS</sequence>
<feature type="domain" description="Cyclic nucleotide-binding" evidence="1">
    <location>
        <begin position="15"/>
        <end position="118"/>
    </location>
</feature>
<dbReference type="Proteomes" id="UP000031368">
    <property type="component" value="Chromosome"/>
</dbReference>
<dbReference type="HOGENOM" id="CLU_075053_16_3_5"/>
<dbReference type="CDD" id="cd00038">
    <property type="entry name" value="CAP_ED"/>
    <property type="match status" value="1"/>
</dbReference>
<evidence type="ECO:0000313" key="3">
    <source>
        <dbReference type="Proteomes" id="UP000031368"/>
    </source>
</evidence>
<dbReference type="InterPro" id="IPR014710">
    <property type="entry name" value="RmlC-like_jellyroll"/>
</dbReference>
<dbReference type="SMART" id="SM00100">
    <property type="entry name" value="cNMP"/>
    <property type="match status" value="1"/>
</dbReference>
<evidence type="ECO:0000259" key="1">
    <source>
        <dbReference type="PROSITE" id="PS50042"/>
    </source>
</evidence>
<dbReference type="InterPro" id="IPR018490">
    <property type="entry name" value="cNMP-bd_dom_sf"/>
</dbReference>
<dbReference type="GO" id="GO:0003700">
    <property type="term" value="F:DNA-binding transcription factor activity"/>
    <property type="evidence" value="ECO:0007669"/>
    <property type="project" value="TreeGrafter"/>
</dbReference>
<dbReference type="RefSeq" id="WP_039846415.1">
    <property type="nucleotide sequence ID" value="NZ_CP006877.1"/>
</dbReference>
<dbReference type="Pfam" id="PF00027">
    <property type="entry name" value="cNMP_binding"/>
    <property type="match status" value="1"/>
</dbReference>
<protein>
    <submittedName>
        <fullName evidence="2">Cyclic nucleotide-binding protein</fullName>
    </submittedName>
</protein>
<dbReference type="EMBL" id="CP006877">
    <property type="protein sequence ID" value="AJD43185.1"/>
    <property type="molecule type" value="Genomic_DNA"/>
</dbReference>
<dbReference type="Gene3D" id="2.60.120.10">
    <property type="entry name" value="Jelly Rolls"/>
    <property type="match status" value="1"/>
</dbReference>
<gene>
    <name evidence="2" type="ORF">RGR602_CH03887</name>
</gene>
<dbReference type="PANTHER" id="PTHR24567:SF68">
    <property type="entry name" value="DNA-BINDING TRANSCRIPTIONAL DUAL REGULATOR CRP"/>
    <property type="match status" value="1"/>
</dbReference>
<dbReference type="SUPFAM" id="SSF51206">
    <property type="entry name" value="cAMP-binding domain-like"/>
    <property type="match status" value="1"/>
</dbReference>
<accession>A0A0B4X8X4</accession>